<organism evidence="2 3">
    <name type="scientific">Rattus norvegicus</name>
    <name type="common">Rat</name>
    <dbReference type="NCBI Taxonomy" id="10116"/>
    <lineage>
        <taxon>Eukaryota</taxon>
        <taxon>Metazoa</taxon>
        <taxon>Chordata</taxon>
        <taxon>Craniata</taxon>
        <taxon>Vertebrata</taxon>
        <taxon>Euteleostomi</taxon>
        <taxon>Mammalia</taxon>
        <taxon>Eutheria</taxon>
        <taxon>Euarchontoglires</taxon>
        <taxon>Glires</taxon>
        <taxon>Rodentia</taxon>
        <taxon>Myomorpha</taxon>
        <taxon>Muroidea</taxon>
        <taxon>Muridae</taxon>
        <taxon>Murinae</taxon>
        <taxon>Rattus</taxon>
    </lineage>
</organism>
<dbReference type="AlphaFoldDB" id="A6KUD8"/>
<name>A6KUD8_RAT</name>
<dbReference type="EMBL" id="CH474179">
    <property type="protein sequence ID" value="EDL83253.1"/>
    <property type="molecule type" value="Genomic_DNA"/>
</dbReference>
<reference evidence="3" key="1">
    <citation type="submission" date="2005-06" db="EMBL/GenBank/DDBJ databases">
        <authorList>
            <person name="Mural R.J."/>
            <person name="Li P.W."/>
            <person name="Adams M.D."/>
            <person name="Amanatides P.G."/>
            <person name="Baden-Tillson H."/>
            <person name="Barnstead M."/>
            <person name="Chin S.H."/>
            <person name="Dew I."/>
            <person name="Evans C.A."/>
            <person name="Ferriera S."/>
            <person name="Flanigan M."/>
            <person name="Fosler C."/>
            <person name="Glodek A."/>
            <person name="Gu Z."/>
            <person name="Holt R.A."/>
            <person name="Jennings D."/>
            <person name="Kraft C.L."/>
            <person name="Lu F."/>
            <person name="Nguyen T."/>
            <person name="Nusskern D.R."/>
            <person name="Pfannkoch C.M."/>
            <person name="Sitter C."/>
            <person name="Sutton G.G."/>
            <person name="Venter J.C."/>
            <person name="Wang Z."/>
            <person name="Woodage T."/>
            <person name="Zheng X.H."/>
            <person name="Zhong F."/>
        </authorList>
    </citation>
    <scope>NUCLEOTIDE SEQUENCE [LARGE SCALE GENOMIC DNA]</scope>
    <source>
        <strain>BN</strain>
        <strain evidence="3">Sprague-Dawley</strain>
    </source>
</reference>
<feature type="region of interest" description="Disordered" evidence="1">
    <location>
        <begin position="1"/>
        <end position="26"/>
    </location>
</feature>
<accession>A6KUD8</accession>
<evidence type="ECO:0000313" key="3">
    <source>
        <dbReference type="Proteomes" id="UP000234681"/>
    </source>
</evidence>
<sequence length="26" mass="2865">MNQEEAGGQNSGGHPLFEKSPKVFYI</sequence>
<protein>
    <submittedName>
        <fullName evidence="2">RCG54744</fullName>
    </submittedName>
</protein>
<dbReference type="Proteomes" id="UP000234681">
    <property type="component" value="Unassembled WGS sequence"/>
</dbReference>
<proteinExistence type="predicted"/>
<gene>
    <name evidence="2" type="ORF">rCG_54744</name>
</gene>
<evidence type="ECO:0000313" key="2">
    <source>
        <dbReference type="EMBL" id="EDL83253.1"/>
    </source>
</evidence>
<evidence type="ECO:0000256" key="1">
    <source>
        <dbReference type="SAM" id="MobiDB-lite"/>
    </source>
</evidence>
<feature type="compositionally biased region" description="Basic and acidic residues" evidence="1">
    <location>
        <begin position="16"/>
        <end position="26"/>
    </location>
</feature>